<comment type="caution">
    <text evidence="1">The sequence shown here is derived from an EMBL/GenBank/DDBJ whole genome shotgun (WGS) entry which is preliminary data.</text>
</comment>
<evidence type="ECO:0000313" key="1">
    <source>
        <dbReference type="EMBL" id="KKK92041.1"/>
    </source>
</evidence>
<feature type="non-terminal residue" evidence="1">
    <location>
        <position position="1"/>
    </location>
</feature>
<dbReference type="EMBL" id="LAZR01048390">
    <property type="protein sequence ID" value="KKK92041.1"/>
    <property type="molecule type" value="Genomic_DNA"/>
</dbReference>
<proteinExistence type="predicted"/>
<gene>
    <name evidence="1" type="ORF">LCGC14_2706920</name>
</gene>
<reference evidence="1" key="1">
    <citation type="journal article" date="2015" name="Nature">
        <title>Complex archaea that bridge the gap between prokaryotes and eukaryotes.</title>
        <authorList>
            <person name="Spang A."/>
            <person name="Saw J.H."/>
            <person name="Jorgensen S.L."/>
            <person name="Zaremba-Niedzwiedzka K."/>
            <person name="Martijn J."/>
            <person name="Lind A.E."/>
            <person name="van Eijk R."/>
            <person name="Schleper C."/>
            <person name="Guy L."/>
            <person name="Ettema T.J."/>
        </authorList>
    </citation>
    <scope>NUCLEOTIDE SEQUENCE</scope>
</reference>
<organism evidence="1">
    <name type="scientific">marine sediment metagenome</name>
    <dbReference type="NCBI Taxonomy" id="412755"/>
    <lineage>
        <taxon>unclassified sequences</taxon>
        <taxon>metagenomes</taxon>
        <taxon>ecological metagenomes</taxon>
    </lineage>
</organism>
<name>A0A0F9C5V7_9ZZZZ</name>
<accession>A0A0F9C5V7</accession>
<sequence length="53" mass="6266">NKVLYKKKRKHVIPSEMIEIKLNLSKQQIDPVCKNIEVEVIPRPEVLIEKDKL</sequence>
<dbReference type="AlphaFoldDB" id="A0A0F9C5V7"/>
<protein>
    <submittedName>
        <fullName evidence="1">Uncharacterized protein</fullName>
    </submittedName>
</protein>